<dbReference type="Proteomes" id="UP000095287">
    <property type="component" value="Unplaced"/>
</dbReference>
<keyword evidence="2" id="KW-1185">Reference proteome</keyword>
<name>A0A1I8ANL4_9BILA</name>
<accession>A0A1I8ANL4</accession>
<feature type="compositionally biased region" description="Acidic residues" evidence="1">
    <location>
        <begin position="82"/>
        <end position="96"/>
    </location>
</feature>
<evidence type="ECO:0000313" key="2">
    <source>
        <dbReference type="Proteomes" id="UP000095287"/>
    </source>
</evidence>
<dbReference type="WBParaSite" id="L893_g7575.t1">
    <property type="protein sequence ID" value="L893_g7575.t1"/>
    <property type="gene ID" value="L893_g7575"/>
</dbReference>
<proteinExistence type="predicted"/>
<protein>
    <submittedName>
        <fullName evidence="3">MIF4G domain-containing protein</fullName>
    </submittedName>
</protein>
<sequence length="414" mass="47299">MTALVVISAAQHIPEEAQEGPTASDEGSATREETDESEFFISLPENEDALVEDDGQFEEQEADQEDAGSVTESEEHSHVEYVPEEAEGQETEDELEELQKTAKEEYHENDHEADRERDASEQGEQAISDRAQYTDVVVIKYTIPRKRKNIAAPFNGSMRLMRDDIAKRNEQWLQRAKNAVNATKRKDPFGFVNKAVSEQGQRDDVRQYLTGLIDNTGRKTIFHSRMEVLMRHCLIVKSGIPLEAQDKFSKTSGALIRAMSSLNLSEREDNMKDADCNDLPGEEQQEQEAHRLFEKDQPGYKIDDHGVVVIYLNRSRRQQKSNKAQPFESFFSKLNEPVDSRDESWIEAIKKVIPKKSRVSIFDFIEHALARKADMKIVDDYLVKCIEDQYGEEGLDDVFSTLDVLRTRCFIVLG</sequence>
<feature type="compositionally biased region" description="Basic and acidic residues" evidence="1">
    <location>
        <begin position="97"/>
        <end position="120"/>
    </location>
</feature>
<evidence type="ECO:0000313" key="3">
    <source>
        <dbReference type="WBParaSite" id="L893_g7575.t1"/>
    </source>
</evidence>
<organism evidence="2 3">
    <name type="scientific">Steinernema glaseri</name>
    <dbReference type="NCBI Taxonomy" id="37863"/>
    <lineage>
        <taxon>Eukaryota</taxon>
        <taxon>Metazoa</taxon>
        <taxon>Ecdysozoa</taxon>
        <taxon>Nematoda</taxon>
        <taxon>Chromadorea</taxon>
        <taxon>Rhabditida</taxon>
        <taxon>Tylenchina</taxon>
        <taxon>Panagrolaimomorpha</taxon>
        <taxon>Strongyloidoidea</taxon>
        <taxon>Steinernematidae</taxon>
        <taxon>Steinernema</taxon>
    </lineage>
</organism>
<dbReference type="AlphaFoldDB" id="A0A1I8ANL4"/>
<feature type="compositionally biased region" description="Acidic residues" evidence="1">
    <location>
        <begin position="45"/>
        <end position="66"/>
    </location>
</feature>
<reference evidence="3" key="1">
    <citation type="submission" date="2016-11" db="UniProtKB">
        <authorList>
            <consortium name="WormBaseParasite"/>
        </authorList>
    </citation>
    <scope>IDENTIFICATION</scope>
</reference>
<feature type="region of interest" description="Disordered" evidence="1">
    <location>
        <begin position="1"/>
        <end position="128"/>
    </location>
</feature>
<evidence type="ECO:0000256" key="1">
    <source>
        <dbReference type="SAM" id="MobiDB-lite"/>
    </source>
</evidence>